<dbReference type="GO" id="GO:0032259">
    <property type="term" value="P:methylation"/>
    <property type="evidence" value="ECO:0007669"/>
    <property type="project" value="UniProtKB-KW"/>
</dbReference>
<reference evidence="1 4" key="1">
    <citation type="journal article" date="2016" name="BMC Genomics">
        <title>Type VI secretion systems of human gut Bacteroidales segregate into three genetic architectures, two of which are contained on mobile genetic elements.</title>
        <authorList>
            <person name="Coyne M.J."/>
            <person name="Roelofs K.G."/>
            <person name="Comstock L.E."/>
        </authorList>
    </citation>
    <scope>NUCLEOTIDE SEQUENCE [LARGE SCALE GENOMIC DNA]</scope>
    <source>
        <strain evidence="1 4">CL09T03C01</strain>
    </source>
</reference>
<sequence length="322" mass="36890">MGKLFPPFKVDIAGALCVPFTLRDARNRYQHGQISLSALRAIENKEICKLMERLKLEGIEVVTDGGFRSYDFLEGWEGIRCRDNADSSLEKKLEVTGRIGLLHHPILEDFVFLLKNTAENVLPKQHIPSPGKMLMRILRETEAGCLKSVYPDLNILLDDLAVAYKKLLEGLYEAGCRYVQFEGVKSMLTDEAARLNNRVLRERPEGLFVAFHAATDMLIRLHGADAYFLNYDCGICDRSRLLWFVHEREAVFGFVLSYYPDEEELDELQAKMEEVLNYIPMKHLTLCLPDADNLLNPSEEDEVKQWKTVKLAKDMANRIFSV</sequence>
<dbReference type="EMBL" id="QSBD01000012">
    <property type="protein sequence ID" value="RGW96882.1"/>
    <property type="molecule type" value="Genomic_DNA"/>
</dbReference>
<dbReference type="STRING" id="46506.AA415_03152"/>
<dbReference type="GO" id="GO:0008168">
    <property type="term" value="F:methyltransferase activity"/>
    <property type="evidence" value="ECO:0007669"/>
    <property type="project" value="UniProtKB-KW"/>
</dbReference>
<dbReference type="InterPro" id="IPR038071">
    <property type="entry name" value="UROD/MetE-like_sf"/>
</dbReference>
<dbReference type="PANTHER" id="PTHR43844:SF1">
    <property type="entry name" value="METHIONINE SYNTHASE"/>
    <property type="match status" value="1"/>
</dbReference>
<name>A0A108T200_BACSE</name>
<dbReference type="PANTHER" id="PTHR43844">
    <property type="entry name" value="METHIONINE SYNTHASE"/>
    <property type="match status" value="1"/>
</dbReference>
<dbReference type="EMBL" id="LRGC01000028">
    <property type="protein sequence ID" value="KWR51818.1"/>
    <property type="molecule type" value="Genomic_DNA"/>
</dbReference>
<keyword evidence="1" id="KW-0489">Methyltransferase</keyword>
<organism evidence="1 4">
    <name type="scientific">Bacteroides stercoris</name>
    <dbReference type="NCBI Taxonomy" id="46506"/>
    <lineage>
        <taxon>Bacteria</taxon>
        <taxon>Pseudomonadati</taxon>
        <taxon>Bacteroidota</taxon>
        <taxon>Bacteroidia</taxon>
        <taxon>Bacteroidales</taxon>
        <taxon>Bacteroidaceae</taxon>
        <taxon>Bacteroides</taxon>
    </lineage>
</organism>
<dbReference type="PATRIC" id="fig|46506.5.peg.3392"/>
<dbReference type="Proteomes" id="UP000056419">
    <property type="component" value="Unassembled WGS sequence"/>
</dbReference>
<dbReference type="EMBL" id="QRPN01000008">
    <property type="protein sequence ID" value="RHM18392.1"/>
    <property type="molecule type" value="Genomic_DNA"/>
</dbReference>
<dbReference type="Gene3D" id="3.20.20.210">
    <property type="match status" value="1"/>
</dbReference>
<keyword evidence="1" id="KW-0808">Transferase</keyword>
<dbReference type="SUPFAM" id="SSF51726">
    <property type="entry name" value="UROD/MetE-like"/>
    <property type="match status" value="1"/>
</dbReference>
<dbReference type="Proteomes" id="UP000284777">
    <property type="component" value="Unassembled WGS sequence"/>
</dbReference>
<evidence type="ECO:0000313" key="3">
    <source>
        <dbReference type="EMBL" id="RHM18392.1"/>
    </source>
</evidence>
<evidence type="ECO:0000313" key="6">
    <source>
        <dbReference type="Proteomes" id="UP000284777"/>
    </source>
</evidence>
<dbReference type="Proteomes" id="UP000284604">
    <property type="component" value="Unassembled WGS sequence"/>
</dbReference>
<dbReference type="RefSeq" id="WP_060386669.1">
    <property type="nucleotide sequence ID" value="NZ_BAABYC010000001.1"/>
</dbReference>
<evidence type="ECO:0000313" key="1">
    <source>
        <dbReference type="EMBL" id="KWR51818.1"/>
    </source>
</evidence>
<evidence type="ECO:0000313" key="4">
    <source>
        <dbReference type="Proteomes" id="UP000056419"/>
    </source>
</evidence>
<protein>
    <submittedName>
        <fullName evidence="1">5-methyltetrahydropteroyltriglutamate--homocysteine methyltransferase</fullName>
    </submittedName>
    <submittedName>
        <fullName evidence="2">Cobalamin biosynthesis protein</fullName>
    </submittedName>
</protein>
<evidence type="ECO:0000313" key="5">
    <source>
        <dbReference type="Proteomes" id="UP000284604"/>
    </source>
</evidence>
<evidence type="ECO:0000313" key="2">
    <source>
        <dbReference type="EMBL" id="RGW96882.1"/>
    </source>
</evidence>
<accession>A0A108T200</accession>
<reference evidence="5 6" key="3">
    <citation type="submission" date="2018-08" db="EMBL/GenBank/DDBJ databases">
        <title>A genome reference for cultivated species of the human gut microbiota.</title>
        <authorList>
            <person name="Zou Y."/>
            <person name="Xue W."/>
            <person name="Luo G."/>
        </authorList>
    </citation>
    <scope>NUCLEOTIDE SEQUENCE [LARGE SCALE GENOMIC DNA]</scope>
    <source>
        <strain evidence="2 6">AF05-4</strain>
        <strain evidence="3 5">AF35-20</strain>
    </source>
</reference>
<comment type="caution">
    <text evidence="1">The sequence shown here is derived from an EMBL/GenBank/DDBJ whole genome shotgun (WGS) entry which is preliminary data.</text>
</comment>
<gene>
    <name evidence="1" type="ORF">AA415_03152</name>
    <name evidence="2" type="ORF">DWV41_09200</name>
    <name evidence="3" type="ORF">DWZ78_10000</name>
</gene>
<proteinExistence type="predicted"/>
<dbReference type="AlphaFoldDB" id="A0A108T200"/>
<keyword evidence="4" id="KW-1185">Reference proteome</keyword>
<reference evidence="1" key="2">
    <citation type="submission" date="2016-01" db="EMBL/GenBank/DDBJ databases">
        <authorList>
            <person name="McClelland M."/>
            <person name="Jain A."/>
            <person name="Saraogi P."/>
            <person name="Mendelson R."/>
            <person name="Westerman R."/>
            <person name="SanMiguel P."/>
            <person name="Csonka L."/>
        </authorList>
    </citation>
    <scope>NUCLEOTIDE SEQUENCE</scope>
    <source>
        <strain evidence="1">CL09T03C01</strain>
    </source>
</reference>